<gene>
    <name evidence="12" type="primary">SOBIR1</name>
    <name evidence="12" type="ORF">AXF42_Ash018401</name>
</gene>
<keyword evidence="12" id="KW-0808">Transferase</keyword>
<dbReference type="GO" id="GO:0004714">
    <property type="term" value="F:transmembrane receptor protein tyrosine kinase activity"/>
    <property type="evidence" value="ECO:0007669"/>
    <property type="project" value="UniProtKB-EC"/>
</dbReference>
<dbReference type="SUPFAM" id="SSF56112">
    <property type="entry name" value="Protein kinase-like (PK-like)"/>
    <property type="match status" value="1"/>
</dbReference>
<proteinExistence type="predicted"/>
<evidence type="ECO:0000256" key="7">
    <source>
        <dbReference type="ARBA" id="ARBA00023136"/>
    </source>
</evidence>
<dbReference type="CDD" id="cd14066">
    <property type="entry name" value="STKc_IRAK"/>
    <property type="match status" value="1"/>
</dbReference>
<sequence>MPKMAVFSSATTVAATAVAASLLILLFVACDAEALRRSVISEAGFSAGEVIRPFRRQRLLLNNSSQTQRHIFPTAAATPAPSPSAAPKLKGHLRRNKVKARNWIMGFVVGSIAGVFSGVSASFLFRMAVNCFRGRYRNRGGAEIFSPIIKSRQTLAFLEKDDGLSDLQIIGRGGCGEVYRKEISPGGKTIAVKKIMKRTADASEPMTEEESRLLDKWMRQIRSEVRTVGRVRHRNLLPLLAHVSRPHCHYLIYEFMKNGSLHDALREAAEGRRELDWACRLKIASGIAFGLEYLHLHHNPQIIHRDLKPGNVLLDEEMKARITDFGFAKEVPEAVTHLSTSHVAGTMGYIAPEYYQTMKFTAKCDVYSFGVILGVMVTGKFPSDDFFGETEEMSLVKWIRNQVNCGAPSACFDGRIAGRGDVVNEQMELALRVACFCTADEPKDRPNSKDVRLMLAQISAGS</sequence>
<dbReference type="Gene3D" id="3.30.200.20">
    <property type="entry name" value="Phosphorylase Kinase, domain 1"/>
    <property type="match status" value="1"/>
</dbReference>
<evidence type="ECO:0000256" key="3">
    <source>
        <dbReference type="ARBA" id="ARBA00022692"/>
    </source>
</evidence>
<dbReference type="AlphaFoldDB" id="A0A2I0BEA7"/>
<comment type="subcellular location">
    <subcellularLocation>
        <location evidence="1">Membrane</location>
        <topology evidence="1">Single-pass membrane protein</topology>
    </subcellularLocation>
</comment>
<dbReference type="Pfam" id="PF00069">
    <property type="entry name" value="Pkinase"/>
    <property type="match status" value="1"/>
</dbReference>
<dbReference type="Proteomes" id="UP000236161">
    <property type="component" value="Unassembled WGS sequence"/>
</dbReference>
<name>A0A2I0BEA7_9ASPA</name>
<evidence type="ECO:0000256" key="2">
    <source>
        <dbReference type="ARBA" id="ARBA00022614"/>
    </source>
</evidence>
<dbReference type="GO" id="GO:0004674">
    <property type="term" value="F:protein serine/threonine kinase activity"/>
    <property type="evidence" value="ECO:0007669"/>
    <property type="project" value="UniProtKB-EC"/>
</dbReference>
<keyword evidence="2" id="KW-0433">Leucine-rich repeat</keyword>
<dbReference type="EC" id="2.7.10.1" evidence="12"/>
<evidence type="ECO:0000256" key="5">
    <source>
        <dbReference type="ARBA" id="ARBA00022737"/>
    </source>
</evidence>
<accession>A0A2I0BEA7</accession>
<dbReference type="SMART" id="SM00220">
    <property type="entry name" value="S_TKc"/>
    <property type="match status" value="1"/>
</dbReference>
<keyword evidence="12" id="KW-0418">Kinase</keyword>
<keyword evidence="5" id="KW-0677">Repeat</keyword>
<feature type="domain" description="Protein kinase" evidence="11">
    <location>
        <begin position="164"/>
        <end position="455"/>
    </location>
</feature>
<dbReference type="InterPro" id="IPR011009">
    <property type="entry name" value="Kinase-like_dom_sf"/>
</dbReference>
<reference evidence="12 13" key="1">
    <citation type="journal article" date="2017" name="Nature">
        <title>The Apostasia genome and the evolution of orchids.</title>
        <authorList>
            <person name="Zhang G.Q."/>
            <person name="Liu K.W."/>
            <person name="Li Z."/>
            <person name="Lohaus R."/>
            <person name="Hsiao Y.Y."/>
            <person name="Niu S.C."/>
            <person name="Wang J.Y."/>
            <person name="Lin Y.C."/>
            <person name="Xu Q."/>
            <person name="Chen L.J."/>
            <person name="Yoshida K."/>
            <person name="Fujiwara S."/>
            <person name="Wang Z.W."/>
            <person name="Zhang Y.Q."/>
            <person name="Mitsuda N."/>
            <person name="Wang M."/>
            <person name="Liu G.H."/>
            <person name="Pecoraro L."/>
            <person name="Huang H.X."/>
            <person name="Xiao X.J."/>
            <person name="Lin M."/>
            <person name="Wu X.Y."/>
            <person name="Wu W.L."/>
            <person name="Chen Y.Y."/>
            <person name="Chang S.B."/>
            <person name="Sakamoto S."/>
            <person name="Ohme-Takagi M."/>
            <person name="Yagi M."/>
            <person name="Zeng S.J."/>
            <person name="Shen C.Y."/>
            <person name="Yeh C.M."/>
            <person name="Luo Y.B."/>
            <person name="Tsai W.C."/>
            <person name="Van de Peer Y."/>
            <person name="Liu Z.J."/>
        </authorList>
    </citation>
    <scope>NUCLEOTIDE SEQUENCE [LARGE SCALE GENOMIC DNA]</scope>
    <source>
        <strain evidence="13">cv. Shenzhen</strain>
        <tissue evidence="12">Stem</tissue>
    </source>
</reference>
<evidence type="ECO:0000313" key="13">
    <source>
        <dbReference type="Proteomes" id="UP000236161"/>
    </source>
</evidence>
<dbReference type="EMBL" id="KZ451887">
    <property type="protein sequence ID" value="PKA66112.1"/>
    <property type="molecule type" value="Genomic_DNA"/>
</dbReference>
<keyword evidence="4" id="KW-0732">Signal</keyword>
<dbReference type="Gene3D" id="1.10.510.10">
    <property type="entry name" value="Transferase(Phosphotransferase) domain 1"/>
    <property type="match status" value="1"/>
</dbReference>
<feature type="transmembrane region" description="Helical" evidence="10">
    <location>
        <begin position="103"/>
        <end position="129"/>
    </location>
</feature>
<dbReference type="InterPro" id="IPR051564">
    <property type="entry name" value="LRR_receptor-like_kinase"/>
</dbReference>
<dbReference type="GO" id="GO:0005524">
    <property type="term" value="F:ATP binding"/>
    <property type="evidence" value="ECO:0007669"/>
    <property type="project" value="InterPro"/>
</dbReference>
<dbReference type="STRING" id="1088818.A0A2I0BEA7"/>
<dbReference type="PROSITE" id="PS00108">
    <property type="entry name" value="PROTEIN_KINASE_ST"/>
    <property type="match status" value="1"/>
</dbReference>
<dbReference type="InterPro" id="IPR008271">
    <property type="entry name" value="Ser/Thr_kinase_AS"/>
</dbReference>
<dbReference type="PANTHER" id="PTHR48055">
    <property type="entry name" value="LEUCINE-RICH REPEAT RECEPTOR PROTEIN KINASE EMS1"/>
    <property type="match status" value="1"/>
</dbReference>
<evidence type="ECO:0000259" key="11">
    <source>
        <dbReference type="PROSITE" id="PS50011"/>
    </source>
</evidence>
<dbReference type="GO" id="GO:0016020">
    <property type="term" value="C:membrane"/>
    <property type="evidence" value="ECO:0007669"/>
    <property type="project" value="UniProtKB-SubCell"/>
</dbReference>
<keyword evidence="3 10" id="KW-0812">Transmembrane</keyword>
<dbReference type="PROSITE" id="PS51257">
    <property type="entry name" value="PROKAR_LIPOPROTEIN"/>
    <property type="match status" value="1"/>
</dbReference>
<dbReference type="PANTHER" id="PTHR48055:SF22">
    <property type="entry name" value="LEUCINE-RICH REPEAT RECEPTOR-LIKE SERINE_THREONINE_TYROSINE-PROTEIN KINASE SOBIR1"/>
    <property type="match status" value="1"/>
</dbReference>
<evidence type="ECO:0000256" key="8">
    <source>
        <dbReference type="ARBA" id="ARBA00023170"/>
    </source>
</evidence>
<dbReference type="EC" id="2.7.11.1" evidence="12"/>
<evidence type="ECO:0000256" key="1">
    <source>
        <dbReference type="ARBA" id="ARBA00004167"/>
    </source>
</evidence>
<evidence type="ECO:0000256" key="4">
    <source>
        <dbReference type="ARBA" id="ARBA00022729"/>
    </source>
</evidence>
<keyword evidence="7 10" id="KW-0472">Membrane</keyword>
<evidence type="ECO:0000256" key="9">
    <source>
        <dbReference type="ARBA" id="ARBA00023180"/>
    </source>
</evidence>
<keyword evidence="8 12" id="KW-0675">Receptor</keyword>
<dbReference type="PROSITE" id="PS50011">
    <property type="entry name" value="PROTEIN_KINASE_DOM"/>
    <property type="match status" value="1"/>
</dbReference>
<evidence type="ECO:0000313" key="12">
    <source>
        <dbReference type="EMBL" id="PKA66112.1"/>
    </source>
</evidence>
<keyword evidence="13" id="KW-1185">Reference proteome</keyword>
<protein>
    <submittedName>
        <fullName evidence="12">Leucine-rich repeat receptor-like serine/threonine/tyrosine-protein kinase SOBIR1</fullName>
        <ecNumber evidence="12">2.7.10.1</ecNumber>
        <ecNumber evidence="12">2.7.11.1</ecNumber>
    </submittedName>
</protein>
<dbReference type="InterPro" id="IPR000719">
    <property type="entry name" value="Prot_kinase_dom"/>
</dbReference>
<organism evidence="12 13">
    <name type="scientific">Apostasia shenzhenica</name>
    <dbReference type="NCBI Taxonomy" id="1088818"/>
    <lineage>
        <taxon>Eukaryota</taxon>
        <taxon>Viridiplantae</taxon>
        <taxon>Streptophyta</taxon>
        <taxon>Embryophyta</taxon>
        <taxon>Tracheophyta</taxon>
        <taxon>Spermatophyta</taxon>
        <taxon>Magnoliopsida</taxon>
        <taxon>Liliopsida</taxon>
        <taxon>Asparagales</taxon>
        <taxon>Orchidaceae</taxon>
        <taxon>Apostasioideae</taxon>
        <taxon>Apostasia</taxon>
    </lineage>
</organism>
<evidence type="ECO:0000256" key="6">
    <source>
        <dbReference type="ARBA" id="ARBA00022989"/>
    </source>
</evidence>
<keyword evidence="9" id="KW-0325">Glycoprotein</keyword>
<keyword evidence="6 10" id="KW-1133">Transmembrane helix</keyword>
<evidence type="ECO:0000256" key="10">
    <source>
        <dbReference type="SAM" id="Phobius"/>
    </source>
</evidence>
<dbReference type="FunFam" id="1.10.510.10:FF:000479">
    <property type="entry name" value="Leucine-rich repeat receptor-like protein kinase"/>
    <property type="match status" value="1"/>
</dbReference>
<dbReference type="OrthoDB" id="4062651at2759"/>